<dbReference type="FunFam" id="1.10.287.110:FF:000082">
    <property type="entry name" value="Iron-sulfur cluster co-chaperone protein HscB, mitochondrial"/>
    <property type="match status" value="1"/>
</dbReference>
<proteinExistence type="inferred from homology"/>
<comment type="similarity">
    <text evidence="1">Belongs to the HscB family.</text>
</comment>
<name>A0A1S4ADQ9_TOBAC</name>
<evidence type="ECO:0000256" key="2">
    <source>
        <dbReference type="ARBA" id="ARBA00023186"/>
    </source>
</evidence>
<dbReference type="GO" id="GO:0001671">
    <property type="term" value="F:ATPase activator activity"/>
    <property type="evidence" value="ECO:0007669"/>
    <property type="project" value="InterPro"/>
</dbReference>
<dbReference type="InterPro" id="IPR036869">
    <property type="entry name" value="J_dom_sf"/>
</dbReference>
<dbReference type="Gene3D" id="1.20.1280.20">
    <property type="entry name" value="HscB, C-terminal domain"/>
    <property type="match status" value="1"/>
</dbReference>
<dbReference type="AlphaFoldDB" id="A0A1S4ADQ9"/>
<dbReference type="STRING" id="4097.A0A1S4ADQ9"/>
<dbReference type="SUPFAM" id="SSF46565">
    <property type="entry name" value="Chaperone J-domain"/>
    <property type="match status" value="1"/>
</dbReference>
<dbReference type="NCBIfam" id="TIGR00714">
    <property type="entry name" value="hscB"/>
    <property type="match status" value="1"/>
</dbReference>
<evidence type="ECO:0000256" key="1">
    <source>
        <dbReference type="ARBA" id="ARBA00010476"/>
    </source>
</evidence>
<dbReference type="PANTHER" id="PTHR14021:SF15">
    <property type="entry name" value="IRON-SULFUR CLUSTER CO-CHAPERONE PROTEIN HSCB"/>
    <property type="match status" value="1"/>
</dbReference>
<accession>A0A1S4ADQ9</accession>
<dbReference type="SMART" id="SM00271">
    <property type="entry name" value="DnaJ"/>
    <property type="match status" value="1"/>
</dbReference>
<dbReference type="PROSITE" id="PS50076">
    <property type="entry name" value="DNAJ_2"/>
    <property type="match status" value="1"/>
</dbReference>
<dbReference type="SUPFAM" id="SSF47144">
    <property type="entry name" value="HSC20 (HSCB), C-terminal oligomerisation domain"/>
    <property type="match status" value="1"/>
</dbReference>
<dbReference type="GO" id="GO:0051259">
    <property type="term" value="P:protein complex oligomerization"/>
    <property type="evidence" value="ECO:0007669"/>
    <property type="project" value="InterPro"/>
</dbReference>
<reference evidence="4" key="1">
    <citation type="submission" date="2025-08" db="UniProtKB">
        <authorList>
            <consortium name="RefSeq"/>
        </authorList>
    </citation>
    <scope>IDENTIFICATION</scope>
</reference>
<dbReference type="Gene3D" id="1.10.287.110">
    <property type="entry name" value="DnaJ domain"/>
    <property type="match status" value="1"/>
</dbReference>
<dbReference type="CDD" id="cd06257">
    <property type="entry name" value="DnaJ"/>
    <property type="match status" value="1"/>
</dbReference>
<gene>
    <name evidence="4" type="primary">LOC107796543</name>
</gene>
<dbReference type="RefSeq" id="XP_016474817.1">
    <property type="nucleotide sequence ID" value="XM_016619331.1"/>
</dbReference>
<dbReference type="InterPro" id="IPR004640">
    <property type="entry name" value="HscB"/>
</dbReference>
<organism evidence="4">
    <name type="scientific">Nicotiana tabacum</name>
    <name type="common">Common tobacco</name>
    <dbReference type="NCBI Taxonomy" id="4097"/>
    <lineage>
        <taxon>Eukaryota</taxon>
        <taxon>Viridiplantae</taxon>
        <taxon>Streptophyta</taxon>
        <taxon>Embryophyta</taxon>
        <taxon>Tracheophyta</taxon>
        <taxon>Spermatophyta</taxon>
        <taxon>Magnoliopsida</taxon>
        <taxon>eudicotyledons</taxon>
        <taxon>Gunneridae</taxon>
        <taxon>Pentapetalae</taxon>
        <taxon>asterids</taxon>
        <taxon>lamiids</taxon>
        <taxon>Solanales</taxon>
        <taxon>Solanaceae</taxon>
        <taxon>Nicotianoideae</taxon>
        <taxon>Nicotianeae</taxon>
        <taxon>Nicotiana</taxon>
    </lineage>
</organism>
<protein>
    <submittedName>
        <fullName evidence="4">Co-chaperone protein HscB homolog isoform X1</fullName>
    </submittedName>
</protein>
<dbReference type="PANTHER" id="PTHR14021">
    <property type="entry name" value="IRON-SULFUR CLUSTER CO-CHAPERONE PROTEIN HSCB"/>
    <property type="match status" value="1"/>
</dbReference>
<keyword evidence="2" id="KW-0143">Chaperone</keyword>
<dbReference type="GO" id="GO:0051087">
    <property type="term" value="F:protein-folding chaperone binding"/>
    <property type="evidence" value="ECO:0007669"/>
    <property type="project" value="InterPro"/>
</dbReference>
<sequence>MTACCQDQPQKMWTKKLRILTSFPVALLRREVTTFSVSPSQLDFPVSSSISPQVDQFPQRYFVRNNLDFSGRFHFCSEAAQKLTCWNCNAVSSTTTPFLVCNACGSVQPVDQSVDYFHIFGLEKKYGIEGENLERKYKDWQRKLHPDLVHTKSEKEREYAAAQSARVIDAYRTLTDPLSRAIYILKLEGVHVDEEERIDDLELLAEAATSLFLLLIMELRETVEEAANTQALKQIQGELYFIGLQIQGKFEQSSISFANALQKRKYEEAVAATQRMTYYKRANEEIVKKL</sequence>
<dbReference type="SMR" id="A0A1S4ADQ9"/>
<dbReference type="GO" id="GO:0044571">
    <property type="term" value="P:[2Fe-2S] cluster assembly"/>
    <property type="evidence" value="ECO:0000318"/>
    <property type="project" value="GO_Central"/>
</dbReference>
<dbReference type="Pfam" id="PF07743">
    <property type="entry name" value="HSCB_C"/>
    <property type="match status" value="1"/>
</dbReference>
<evidence type="ECO:0000313" key="4">
    <source>
        <dbReference type="RefSeq" id="XP_016474817.1"/>
    </source>
</evidence>
<dbReference type="InterPro" id="IPR009073">
    <property type="entry name" value="HscB_oligo_C"/>
</dbReference>
<dbReference type="InterPro" id="IPR036386">
    <property type="entry name" value="HscB_C_sf"/>
</dbReference>
<dbReference type="OrthoDB" id="448954at2759"/>
<dbReference type="KEGG" id="nta:107796543"/>
<dbReference type="InterPro" id="IPR001623">
    <property type="entry name" value="DnaJ_domain"/>
</dbReference>
<evidence type="ECO:0000259" key="3">
    <source>
        <dbReference type="PROSITE" id="PS50076"/>
    </source>
</evidence>
<feature type="domain" description="J" evidence="3">
    <location>
        <begin position="115"/>
        <end position="187"/>
    </location>
</feature>
<dbReference type="PaxDb" id="4097-A0A1S4ADQ9"/>